<protein>
    <recommendedName>
        <fullName evidence="4">MFS transporter</fullName>
    </recommendedName>
</protein>
<feature type="compositionally biased region" description="Basic residues" evidence="1">
    <location>
        <begin position="70"/>
        <end position="82"/>
    </location>
</feature>
<gene>
    <name evidence="2" type="ORF">RM844_20175</name>
</gene>
<organism evidence="2 3">
    <name type="scientific">Streptomyces chisholmiae</name>
    <dbReference type="NCBI Taxonomy" id="3075540"/>
    <lineage>
        <taxon>Bacteria</taxon>
        <taxon>Bacillati</taxon>
        <taxon>Actinomycetota</taxon>
        <taxon>Actinomycetes</taxon>
        <taxon>Kitasatosporales</taxon>
        <taxon>Streptomycetaceae</taxon>
        <taxon>Streptomyces</taxon>
    </lineage>
</organism>
<evidence type="ECO:0000313" key="2">
    <source>
        <dbReference type="EMBL" id="MDT0268607.1"/>
    </source>
</evidence>
<name>A0ABU2JUF4_9ACTN</name>
<evidence type="ECO:0000313" key="3">
    <source>
        <dbReference type="Proteomes" id="UP001183410"/>
    </source>
</evidence>
<evidence type="ECO:0000256" key="1">
    <source>
        <dbReference type="SAM" id="MobiDB-lite"/>
    </source>
</evidence>
<comment type="caution">
    <text evidence="2">The sequence shown here is derived from an EMBL/GenBank/DDBJ whole genome shotgun (WGS) entry which is preliminary data.</text>
</comment>
<accession>A0ABU2JUF4</accession>
<proteinExistence type="predicted"/>
<feature type="compositionally biased region" description="Low complexity" evidence="1">
    <location>
        <begin position="83"/>
        <end position="92"/>
    </location>
</feature>
<dbReference type="Proteomes" id="UP001183410">
    <property type="component" value="Unassembled WGS sequence"/>
</dbReference>
<keyword evidence="3" id="KW-1185">Reference proteome</keyword>
<feature type="compositionally biased region" description="Basic and acidic residues" evidence="1">
    <location>
        <begin position="49"/>
        <end position="63"/>
    </location>
</feature>
<reference evidence="3" key="1">
    <citation type="submission" date="2023-07" db="EMBL/GenBank/DDBJ databases">
        <title>30 novel species of actinomycetes from the DSMZ collection.</title>
        <authorList>
            <person name="Nouioui I."/>
        </authorList>
    </citation>
    <scope>NUCLEOTIDE SEQUENCE [LARGE SCALE GENOMIC DNA]</scope>
    <source>
        <strain evidence="3">DSM 44915</strain>
    </source>
</reference>
<evidence type="ECO:0008006" key="4">
    <source>
        <dbReference type="Google" id="ProtNLM"/>
    </source>
</evidence>
<sequence length="104" mass="10201">MSTPVVWLLGDQDAGALVGASLQSATGVAALAWAVLSAPRGPSGADAADEAHRTGAAEARDGGRAQSGVRRPRGRGGRRARAVRTGSATATGPDSVANSGIEPG</sequence>
<dbReference type="EMBL" id="JAVREO010000012">
    <property type="protein sequence ID" value="MDT0268607.1"/>
    <property type="molecule type" value="Genomic_DNA"/>
</dbReference>
<feature type="region of interest" description="Disordered" evidence="1">
    <location>
        <begin position="39"/>
        <end position="104"/>
    </location>
</feature>